<name>A0ABU2CGQ3_9MICO</name>
<dbReference type="Proteomes" id="UP001183585">
    <property type="component" value="Unassembled WGS sequence"/>
</dbReference>
<reference evidence="2 3" key="1">
    <citation type="submission" date="2023-07" db="EMBL/GenBank/DDBJ databases">
        <title>Sequencing the genomes of 1000 actinobacteria strains.</title>
        <authorList>
            <person name="Klenk H.-P."/>
        </authorList>
    </citation>
    <scope>NUCLEOTIDE SEQUENCE [LARGE SCALE GENOMIC DNA]</scope>
    <source>
        <strain evidence="2 3">DSM 45554</strain>
    </source>
</reference>
<organism evidence="2 3">
    <name type="scientific">Promicromonospora iranensis</name>
    <dbReference type="NCBI Taxonomy" id="1105144"/>
    <lineage>
        <taxon>Bacteria</taxon>
        <taxon>Bacillati</taxon>
        <taxon>Actinomycetota</taxon>
        <taxon>Actinomycetes</taxon>
        <taxon>Micrococcales</taxon>
        <taxon>Promicromonosporaceae</taxon>
        <taxon>Promicromonospora</taxon>
    </lineage>
</organism>
<accession>A0ABU2CGQ3</accession>
<proteinExistence type="predicted"/>
<feature type="compositionally biased region" description="Low complexity" evidence="1">
    <location>
        <begin position="12"/>
        <end position="25"/>
    </location>
</feature>
<evidence type="ECO:0000313" key="2">
    <source>
        <dbReference type="EMBL" id="MDR7380497.1"/>
    </source>
</evidence>
<comment type="caution">
    <text evidence="2">The sequence shown here is derived from an EMBL/GenBank/DDBJ whole genome shotgun (WGS) entry which is preliminary data.</text>
</comment>
<feature type="compositionally biased region" description="Basic and acidic residues" evidence="1">
    <location>
        <begin position="31"/>
        <end position="40"/>
    </location>
</feature>
<evidence type="ECO:0008006" key="4">
    <source>
        <dbReference type="Google" id="ProtNLM"/>
    </source>
</evidence>
<feature type="compositionally biased region" description="Acidic residues" evidence="1">
    <location>
        <begin position="55"/>
        <end position="64"/>
    </location>
</feature>
<evidence type="ECO:0000256" key="1">
    <source>
        <dbReference type="SAM" id="MobiDB-lite"/>
    </source>
</evidence>
<evidence type="ECO:0000313" key="3">
    <source>
        <dbReference type="Proteomes" id="UP001183585"/>
    </source>
</evidence>
<feature type="region of interest" description="Disordered" evidence="1">
    <location>
        <begin position="1"/>
        <end position="71"/>
    </location>
</feature>
<gene>
    <name evidence="2" type="ORF">J2S48_000012</name>
</gene>
<sequence>MSEKDREGESSGGDVESSGGDVESGPGATEVSKEDADRLKPGATDAAGEAIPGENPEDNPDQDGEDRFDAG</sequence>
<protein>
    <recommendedName>
        <fullName evidence="4">Autophagy-related protein 2</fullName>
    </recommendedName>
</protein>
<dbReference type="EMBL" id="JAVDYE010000001">
    <property type="protein sequence ID" value="MDR7380497.1"/>
    <property type="molecule type" value="Genomic_DNA"/>
</dbReference>
<dbReference type="RefSeq" id="WP_274996782.1">
    <property type="nucleotide sequence ID" value="NZ_JAJQQP010000013.1"/>
</dbReference>
<keyword evidence="3" id="KW-1185">Reference proteome</keyword>